<evidence type="ECO:0000259" key="8">
    <source>
        <dbReference type="Pfam" id="PF13850"/>
    </source>
</evidence>
<dbReference type="GO" id="GO:0005789">
    <property type="term" value="C:endoplasmic reticulum membrane"/>
    <property type="evidence" value="ECO:0007669"/>
    <property type="project" value="TreeGrafter"/>
</dbReference>
<evidence type="ECO:0000256" key="3">
    <source>
        <dbReference type="ARBA" id="ARBA00022989"/>
    </source>
</evidence>
<evidence type="ECO:0000259" key="7">
    <source>
        <dbReference type="Pfam" id="PF07970"/>
    </source>
</evidence>
<feature type="region of interest" description="Disordered" evidence="5">
    <location>
        <begin position="363"/>
        <end position="382"/>
    </location>
</feature>
<feature type="compositionally biased region" description="Pro residues" evidence="5">
    <location>
        <begin position="447"/>
        <end position="456"/>
    </location>
</feature>
<dbReference type="GO" id="GO:0030134">
    <property type="term" value="C:COPII-coated ER to Golgi transport vesicle"/>
    <property type="evidence" value="ECO:0007669"/>
    <property type="project" value="TreeGrafter"/>
</dbReference>
<feature type="region of interest" description="Disordered" evidence="5">
    <location>
        <begin position="408"/>
        <end position="510"/>
    </location>
</feature>
<keyword evidence="10" id="KW-1185">Reference proteome</keyword>
<comment type="subcellular location">
    <subcellularLocation>
        <location evidence="1">Membrane</location>
    </subcellularLocation>
</comment>
<evidence type="ECO:0000256" key="2">
    <source>
        <dbReference type="ARBA" id="ARBA00022692"/>
    </source>
</evidence>
<feature type="domain" description="Endoplasmic reticulum vesicle transporter N-terminal" evidence="8">
    <location>
        <begin position="19"/>
        <end position="105"/>
    </location>
</feature>
<organism evidence="9 10">
    <name type="scientific">Hydnum rufescens UP504</name>
    <dbReference type="NCBI Taxonomy" id="1448309"/>
    <lineage>
        <taxon>Eukaryota</taxon>
        <taxon>Fungi</taxon>
        <taxon>Dikarya</taxon>
        <taxon>Basidiomycota</taxon>
        <taxon>Agaricomycotina</taxon>
        <taxon>Agaricomycetes</taxon>
        <taxon>Cantharellales</taxon>
        <taxon>Hydnaceae</taxon>
        <taxon>Hydnum</taxon>
    </lineage>
</organism>
<name>A0A9P6DSR7_9AGAM</name>
<feature type="transmembrane region" description="Helical" evidence="6">
    <location>
        <begin position="296"/>
        <end position="315"/>
    </location>
</feature>
<dbReference type="Pfam" id="PF07970">
    <property type="entry name" value="COPIIcoated_ERV"/>
    <property type="match status" value="1"/>
</dbReference>
<dbReference type="GO" id="GO:0000139">
    <property type="term" value="C:Golgi membrane"/>
    <property type="evidence" value="ECO:0007669"/>
    <property type="project" value="TreeGrafter"/>
</dbReference>
<evidence type="ECO:0000313" key="10">
    <source>
        <dbReference type="Proteomes" id="UP000886523"/>
    </source>
</evidence>
<dbReference type="EMBL" id="MU129028">
    <property type="protein sequence ID" value="KAF9509814.1"/>
    <property type="molecule type" value="Genomic_DNA"/>
</dbReference>
<feature type="compositionally biased region" description="Low complexity" evidence="5">
    <location>
        <begin position="363"/>
        <end position="376"/>
    </location>
</feature>
<feature type="transmembrane region" description="Helical" evidence="6">
    <location>
        <begin position="35"/>
        <end position="54"/>
    </location>
</feature>
<proteinExistence type="predicted"/>
<keyword evidence="2 6" id="KW-0812">Transmembrane</keyword>
<evidence type="ECO:0000313" key="9">
    <source>
        <dbReference type="EMBL" id="KAF9509814.1"/>
    </source>
</evidence>
<keyword evidence="3 6" id="KW-1133">Transmembrane helix</keyword>
<feature type="compositionally biased region" description="Polar residues" evidence="5">
    <location>
        <begin position="490"/>
        <end position="510"/>
    </location>
</feature>
<accession>A0A9P6DSR7</accession>
<dbReference type="PANTHER" id="PTHR10984:SF81">
    <property type="entry name" value="ER-DERIVED VESICLES PROTEIN ERV41"/>
    <property type="match status" value="1"/>
</dbReference>
<feature type="domain" description="Endoplasmic reticulum vesicle transporter C-terminal" evidence="7">
    <location>
        <begin position="173"/>
        <end position="286"/>
    </location>
</feature>
<dbReference type="InterPro" id="IPR012936">
    <property type="entry name" value="Erv_C"/>
</dbReference>
<dbReference type="Pfam" id="PF13850">
    <property type="entry name" value="ERGIC_N"/>
    <property type="match status" value="1"/>
</dbReference>
<dbReference type="Proteomes" id="UP000886523">
    <property type="component" value="Unassembled WGS sequence"/>
</dbReference>
<evidence type="ECO:0000256" key="4">
    <source>
        <dbReference type="ARBA" id="ARBA00023136"/>
    </source>
</evidence>
<dbReference type="GO" id="GO:0006890">
    <property type="term" value="P:retrograde vesicle-mediated transport, Golgi to endoplasmic reticulum"/>
    <property type="evidence" value="ECO:0007669"/>
    <property type="project" value="TreeGrafter"/>
</dbReference>
<dbReference type="GO" id="GO:0006888">
    <property type="term" value="P:endoplasmic reticulum to Golgi vesicle-mediated transport"/>
    <property type="evidence" value="ECO:0007669"/>
    <property type="project" value="TreeGrafter"/>
</dbReference>
<evidence type="ECO:0000256" key="1">
    <source>
        <dbReference type="ARBA" id="ARBA00004370"/>
    </source>
</evidence>
<dbReference type="PANTHER" id="PTHR10984">
    <property type="entry name" value="ENDOPLASMIC RETICULUM-GOLGI INTERMEDIATE COMPARTMENT PROTEIN"/>
    <property type="match status" value="1"/>
</dbReference>
<dbReference type="AlphaFoldDB" id="A0A9P6DSR7"/>
<evidence type="ECO:0008006" key="11">
    <source>
        <dbReference type="Google" id="ProtNLM"/>
    </source>
</evidence>
<sequence>MASEPESILDKLDAIAPIQRFDAFPKVQSTFRSRTTGGGFLTILVLLLSTLLVLNDFAEFMWGWPDSEFSVDDKIAQTMTLNADLVVNMPCHYLTVDLRDAVGERLHLSNGFRRDGTIFDPNQAQLLRTYQTRATWAARDIVALSRKNRGFFAWLWNTNRKQEFAPTYNYRPDGSACRIYGSVEVKKVTANLHITTLGHGYGSREHTDHSMMNLSHIITEFSFGPYIPDIVQPLDYSYEKTSEPFTVFQYFLNVVPTTYHATPSRSVTTNQYSVTHYVKYIKHGEVHQRTTTFIQFLVRVVGVIGGVWVCAGWAFKIGGKAAEVVVGSSDEDTLAEATSSSRKSRWAGGVLINERLLLDGTRVVPPGGVGQPPRTTHMARLPPAPCLVRRSARTPPLHSLAHPFSGGIPASPYPAHGPTPSGQWPASLQAPPSLPHTPPMGSGFPSSPLPPPPSAPSPYLTPGFQRSVSGGAAVPSSPYSGIPTRPPSSLGPNTNRASSYGSPTTAEKER</sequence>
<evidence type="ECO:0000256" key="5">
    <source>
        <dbReference type="SAM" id="MobiDB-lite"/>
    </source>
</evidence>
<evidence type="ECO:0000256" key="6">
    <source>
        <dbReference type="SAM" id="Phobius"/>
    </source>
</evidence>
<comment type="caution">
    <text evidence="9">The sequence shown here is derived from an EMBL/GenBank/DDBJ whole genome shotgun (WGS) entry which is preliminary data.</text>
</comment>
<dbReference type="InterPro" id="IPR039542">
    <property type="entry name" value="Erv_N"/>
</dbReference>
<dbReference type="InterPro" id="IPR045888">
    <property type="entry name" value="Erv"/>
</dbReference>
<keyword evidence="4 6" id="KW-0472">Membrane</keyword>
<reference evidence="9" key="1">
    <citation type="journal article" date="2020" name="Nat. Commun.">
        <title>Large-scale genome sequencing of mycorrhizal fungi provides insights into the early evolution of symbiotic traits.</title>
        <authorList>
            <person name="Miyauchi S."/>
            <person name="Kiss E."/>
            <person name="Kuo A."/>
            <person name="Drula E."/>
            <person name="Kohler A."/>
            <person name="Sanchez-Garcia M."/>
            <person name="Morin E."/>
            <person name="Andreopoulos B."/>
            <person name="Barry K.W."/>
            <person name="Bonito G."/>
            <person name="Buee M."/>
            <person name="Carver A."/>
            <person name="Chen C."/>
            <person name="Cichocki N."/>
            <person name="Clum A."/>
            <person name="Culley D."/>
            <person name="Crous P.W."/>
            <person name="Fauchery L."/>
            <person name="Girlanda M."/>
            <person name="Hayes R.D."/>
            <person name="Keri Z."/>
            <person name="LaButti K."/>
            <person name="Lipzen A."/>
            <person name="Lombard V."/>
            <person name="Magnuson J."/>
            <person name="Maillard F."/>
            <person name="Murat C."/>
            <person name="Nolan M."/>
            <person name="Ohm R.A."/>
            <person name="Pangilinan J."/>
            <person name="Pereira M.F."/>
            <person name="Perotto S."/>
            <person name="Peter M."/>
            <person name="Pfister S."/>
            <person name="Riley R."/>
            <person name="Sitrit Y."/>
            <person name="Stielow J.B."/>
            <person name="Szollosi G."/>
            <person name="Zifcakova L."/>
            <person name="Stursova M."/>
            <person name="Spatafora J.W."/>
            <person name="Tedersoo L."/>
            <person name="Vaario L.M."/>
            <person name="Yamada A."/>
            <person name="Yan M."/>
            <person name="Wang P."/>
            <person name="Xu J."/>
            <person name="Bruns T."/>
            <person name="Baldrian P."/>
            <person name="Vilgalys R."/>
            <person name="Dunand C."/>
            <person name="Henrissat B."/>
            <person name="Grigoriev I.V."/>
            <person name="Hibbett D."/>
            <person name="Nagy L.G."/>
            <person name="Martin F.M."/>
        </authorList>
    </citation>
    <scope>NUCLEOTIDE SEQUENCE</scope>
    <source>
        <strain evidence="9">UP504</strain>
    </source>
</reference>
<protein>
    <recommendedName>
        <fullName evidence="11">DUF1692-domain-containing protein</fullName>
    </recommendedName>
</protein>
<dbReference type="OrthoDB" id="5541786at2759"/>
<gene>
    <name evidence="9" type="ORF">BS47DRAFT_1396547</name>
</gene>